<protein>
    <recommendedName>
        <fullName evidence="7">Major facilitator superfamily (MFS) profile domain-containing protein</fullName>
    </recommendedName>
</protein>
<comment type="caution">
    <text evidence="8">The sequence shown here is derived from an EMBL/GenBank/DDBJ whole genome shotgun (WGS) entry which is preliminary data.</text>
</comment>
<dbReference type="GO" id="GO:0005886">
    <property type="term" value="C:plasma membrane"/>
    <property type="evidence" value="ECO:0007669"/>
    <property type="project" value="TreeGrafter"/>
</dbReference>
<feature type="transmembrane region" description="Helical" evidence="6">
    <location>
        <begin position="480"/>
        <end position="500"/>
    </location>
</feature>
<feature type="transmembrane region" description="Helical" evidence="6">
    <location>
        <begin position="80"/>
        <end position="100"/>
    </location>
</feature>
<gene>
    <name evidence="8" type="ORF">N0V91_011004</name>
</gene>
<keyword evidence="4 6" id="KW-1133">Transmembrane helix</keyword>
<dbReference type="PANTHER" id="PTHR23501">
    <property type="entry name" value="MAJOR FACILITATOR SUPERFAMILY"/>
    <property type="match status" value="1"/>
</dbReference>
<dbReference type="SUPFAM" id="SSF103473">
    <property type="entry name" value="MFS general substrate transporter"/>
    <property type="match status" value="1"/>
</dbReference>
<evidence type="ECO:0000256" key="6">
    <source>
        <dbReference type="SAM" id="Phobius"/>
    </source>
</evidence>
<proteinExistence type="inferred from homology"/>
<feature type="transmembrane region" description="Helical" evidence="6">
    <location>
        <begin position="321"/>
        <end position="341"/>
    </location>
</feature>
<feature type="transmembrane region" description="Helical" evidence="6">
    <location>
        <begin position="296"/>
        <end position="314"/>
    </location>
</feature>
<dbReference type="Gene3D" id="1.20.1250.20">
    <property type="entry name" value="MFS general substrate transporter like domains"/>
    <property type="match status" value="1"/>
</dbReference>
<organism evidence="8 9">
    <name type="scientific">Didymella pomorum</name>
    <dbReference type="NCBI Taxonomy" id="749634"/>
    <lineage>
        <taxon>Eukaryota</taxon>
        <taxon>Fungi</taxon>
        <taxon>Dikarya</taxon>
        <taxon>Ascomycota</taxon>
        <taxon>Pezizomycotina</taxon>
        <taxon>Dothideomycetes</taxon>
        <taxon>Pleosporomycetidae</taxon>
        <taxon>Pleosporales</taxon>
        <taxon>Pleosporineae</taxon>
        <taxon>Didymellaceae</taxon>
        <taxon>Didymella</taxon>
    </lineage>
</organism>
<feature type="transmembrane region" description="Helical" evidence="6">
    <location>
        <begin position="53"/>
        <end position="74"/>
    </location>
</feature>
<reference evidence="8" key="1">
    <citation type="submission" date="2022-10" db="EMBL/GenBank/DDBJ databases">
        <title>Tapping the CABI collections for fungal endophytes: first genome assemblies for Collariella, Neodidymelliopsis, Ascochyta clinopodiicola, Didymella pomorum, Didymosphaeria variabile, Neocosmospora piperis and Neocucurbitaria cava.</title>
        <authorList>
            <person name="Hill R."/>
        </authorList>
    </citation>
    <scope>NUCLEOTIDE SEQUENCE</scope>
    <source>
        <strain evidence="8">IMI 355091</strain>
    </source>
</reference>
<name>A0A9W8YY82_9PLEO</name>
<feature type="transmembrane region" description="Helical" evidence="6">
    <location>
        <begin position="212"/>
        <end position="234"/>
    </location>
</feature>
<evidence type="ECO:0000256" key="4">
    <source>
        <dbReference type="ARBA" id="ARBA00022989"/>
    </source>
</evidence>
<comment type="subcellular location">
    <subcellularLocation>
        <location evidence="1">Membrane</location>
        <topology evidence="1">Multi-pass membrane protein</topology>
    </subcellularLocation>
</comment>
<dbReference type="InterPro" id="IPR020846">
    <property type="entry name" value="MFS_dom"/>
</dbReference>
<dbReference type="PANTHER" id="PTHR23501:SF193">
    <property type="entry name" value="MULTIDRUG TRANSPORTER, PUTATIVE (AFU_ORTHOLOGUE AFUA_8G00940)-RELATED"/>
    <property type="match status" value="1"/>
</dbReference>
<feature type="transmembrane region" description="Helical" evidence="6">
    <location>
        <begin position="23"/>
        <end position="46"/>
    </location>
</feature>
<dbReference type="GO" id="GO:0022857">
    <property type="term" value="F:transmembrane transporter activity"/>
    <property type="evidence" value="ECO:0007669"/>
    <property type="project" value="InterPro"/>
</dbReference>
<dbReference type="Proteomes" id="UP001140510">
    <property type="component" value="Unassembled WGS sequence"/>
</dbReference>
<keyword evidence="5 6" id="KW-0472">Membrane</keyword>
<dbReference type="OrthoDB" id="10021397at2759"/>
<evidence type="ECO:0000313" key="8">
    <source>
        <dbReference type="EMBL" id="KAJ4395196.1"/>
    </source>
</evidence>
<sequence length="522" mass="55233">MSAAAEPKTLEHQVSPIIESERIYLTGIRLVIVLGSVTLVSFLVLLDMSILGTYTYLTFTLLFELGSLICGLATSSSMFIGGRVIAGLGAAGNFNGAFSIISSSVPLDRSPLYTGMMAGFAQLGMVAGPLIGGLLTEHVSWRWCFYINLPIGGVATVLFASIAIPEIMKKEPVSIDLVRRVIPDLDLFGFALFAPTAAMFLMALQFGSGDAYAWNSATIIGLFCGAGVIALIFIAWEIRMGERAMIPGGMLRKRIIWSSCVFGSALISCSVVATNWLPTYFQAVKGEEPTLSGVHLVPTILSALLFVVVTGAMITKQGYYLPWGVFSGVSTAIGAGLISMWTPSTGSGKWIGYQIVFGVGRGAGMQVASTRRKKRVDGHTDASQPIVAIQNAVAPAQIPVSMAVFIFFQNFSTSVAAVISNVIFAQALTKSISQHAPSVSPQAALKAGSGATAVRNIVPAGHEGELPGVLKAYTISLRNVFYLLSSLAVVATVASFALGWKDVRKKQPIAEKAQARDKSGDV</sequence>
<evidence type="ECO:0000256" key="5">
    <source>
        <dbReference type="ARBA" id="ARBA00023136"/>
    </source>
</evidence>
<dbReference type="PROSITE" id="PS50850">
    <property type="entry name" value="MFS"/>
    <property type="match status" value="1"/>
</dbReference>
<evidence type="ECO:0000259" key="7">
    <source>
        <dbReference type="PROSITE" id="PS50850"/>
    </source>
</evidence>
<dbReference type="InterPro" id="IPR011701">
    <property type="entry name" value="MFS"/>
</dbReference>
<dbReference type="AlphaFoldDB" id="A0A9W8YY82"/>
<comment type="similarity">
    <text evidence="2">Belongs to the major facilitator superfamily. TCR/Tet family.</text>
</comment>
<evidence type="ECO:0000256" key="1">
    <source>
        <dbReference type="ARBA" id="ARBA00004141"/>
    </source>
</evidence>
<dbReference type="Pfam" id="PF07690">
    <property type="entry name" value="MFS_1"/>
    <property type="match status" value="1"/>
</dbReference>
<feature type="domain" description="Major facilitator superfamily (MFS) profile" evidence="7">
    <location>
        <begin position="1"/>
        <end position="503"/>
    </location>
</feature>
<dbReference type="InterPro" id="IPR036259">
    <property type="entry name" value="MFS_trans_sf"/>
</dbReference>
<feature type="transmembrane region" description="Helical" evidence="6">
    <location>
        <begin position="112"/>
        <end position="131"/>
    </location>
</feature>
<keyword evidence="3 6" id="KW-0812">Transmembrane</keyword>
<feature type="transmembrane region" description="Helical" evidence="6">
    <location>
        <begin position="143"/>
        <end position="164"/>
    </location>
</feature>
<evidence type="ECO:0000313" key="9">
    <source>
        <dbReference type="Proteomes" id="UP001140510"/>
    </source>
</evidence>
<evidence type="ECO:0000256" key="2">
    <source>
        <dbReference type="ARBA" id="ARBA00007520"/>
    </source>
</evidence>
<keyword evidence="9" id="KW-1185">Reference proteome</keyword>
<accession>A0A9W8YY82</accession>
<dbReference type="EMBL" id="JAPEVA010000170">
    <property type="protein sequence ID" value="KAJ4395196.1"/>
    <property type="molecule type" value="Genomic_DNA"/>
</dbReference>
<evidence type="ECO:0000256" key="3">
    <source>
        <dbReference type="ARBA" id="ARBA00022692"/>
    </source>
</evidence>
<feature type="transmembrane region" description="Helical" evidence="6">
    <location>
        <begin position="255"/>
        <end position="276"/>
    </location>
</feature>